<dbReference type="FunFam" id="3.20.20.70:FF:000059">
    <property type="entry name" value="N-ethylmaleimide reductase, FMN-linked"/>
    <property type="match status" value="1"/>
</dbReference>
<dbReference type="SUPFAM" id="SSF51395">
    <property type="entry name" value="FMN-linked oxidoreductases"/>
    <property type="match status" value="1"/>
</dbReference>
<dbReference type="Proteomes" id="UP000576082">
    <property type="component" value="Unassembled WGS sequence"/>
</dbReference>
<comment type="caution">
    <text evidence="5">The sequence shown here is derived from an EMBL/GenBank/DDBJ whole genome shotgun (WGS) entry which is preliminary data.</text>
</comment>
<evidence type="ECO:0000256" key="3">
    <source>
        <dbReference type="ARBA" id="ARBA00023002"/>
    </source>
</evidence>
<dbReference type="PANTHER" id="PTHR22893">
    <property type="entry name" value="NADH OXIDOREDUCTASE-RELATED"/>
    <property type="match status" value="1"/>
</dbReference>
<dbReference type="InterPro" id="IPR045247">
    <property type="entry name" value="Oye-like"/>
</dbReference>
<dbReference type="GO" id="GO:0016628">
    <property type="term" value="F:oxidoreductase activity, acting on the CH-CH group of donors, NAD or NADP as acceptor"/>
    <property type="evidence" value="ECO:0007669"/>
    <property type="project" value="UniProtKB-ARBA"/>
</dbReference>
<name>A0A7X9P050_9BACT</name>
<dbReference type="Pfam" id="PF00724">
    <property type="entry name" value="Oxidored_FMN"/>
    <property type="match status" value="1"/>
</dbReference>
<sequence length="361" mass="39389">MNMKLFSSYSLGPLALKNRVVMAPMTRCRAENNIPTDLMAEYYAQRASAGLIITEGTAPSKNGLGYARIPGIYSSEQVEGWKKVTQAVHDKGGKIFVQLMHTGRVSHPLNMETDARIVAPSAIALSGEMYTDQEGNKPYPVPEEMTSADIKEAIQEFVSASKNAIESGMDGVELHGANGYLINQFLSPITNQRTDEYRGSPENRNRFAVEVAKGVVEAIGADKVGIRISPYGVFNDLAPFEGIDEQYLALVDALNELDILYLHIVDHSGMGAPEVPKSIKQKLKSAFKSTFISSGGLDKEKAEGILEAEEGDLVAFGRPFIANPDLVERLKENAEIATPDFDTFYTPGEKGYTDYTVAVAH</sequence>
<keyword evidence="3" id="KW-0560">Oxidoreductase</keyword>
<evidence type="ECO:0000313" key="5">
    <source>
        <dbReference type="EMBL" id="NME66763.1"/>
    </source>
</evidence>
<accession>A0A7X9P050</accession>
<dbReference type="Gene3D" id="3.20.20.70">
    <property type="entry name" value="Aldolase class I"/>
    <property type="match status" value="1"/>
</dbReference>
<dbReference type="CDD" id="cd02933">
    <property type="entry name" value="OYE_like_FMN"/>
    <property type="match status" value="1"/>
</dbReference>
<dbReference type="GO" id="GO:0010181">
    <property type="term" value="F:FMN binding"/>
    <property type="evidence" value="ECO:0007669"/>
    <property type="project" value="InterPro"/>
</dbReference>
<evidence type="ECO:0000313" key="6">
    <source>
        <dbReference type="Proteomes" id="UP000576082"/>
    </source>
</evidence>
<evidence type="ECO:0000256" key="2">
    <source>
        <dbReference type="ARBA" id="ARBA00005979"/>
    </source>
</evidence>
<comment type="cofactor">
    <cofactor evidence="1">
        <name>FMN</name>
        <dbReference type="ChEBI" id="CHEBI:58210"/>
    </cofactor>
</comment>
<feature type="domain" description="NADH:flavin oxidoreductase/NADH oxidase N-terminal" evidence="4">
    <location>
        <begin position="4"/>
        <end position="334"/>
    </location>
</feature>
<proteinExistence type="inferred from homology"/>
<dbReference type="AlphaFoldDB" id="A0A7X9P050"/>
<dbReference type="InterPro" id="IPR001155">
    <property type="entry name" value="OxRdtase_FMN_N"/>
</dbReference>
<dbReference type="GO" id="GO:0005829">
    <property type="term" value="C:cytosol"/>
    <property type="evidence" value="ECO:0007669"/>
    <property type="project" value="UniProtKB-ARBA"/>
</dbReference>
<keyword evidence="6" id="KW-1185">Reference proteome</keyword>
<dbReference type="EMBL" id="JABANE010000004">
    <property type="protein sequence ID" value="NME66763.1"/>
    <property type="molecule type" value="Genomic_DNA"/>
</dbReference>
<evidence type="ECO:0000256" key="1">
    <source>
        <dbReference type="ARBA" id="ARBA00001917"/>
    </source>
</evidence>
<dbReference type="PANTHER" id="PTHR22893:SF91">
    <property type="entry name" value="NADPH DEHYDROGENASE 2-RELATED"/>
    <property type="match status" value="1"/>
</dbReference>
<dbReference type="InterPro" id="IPR013785">
    <property type="entry name" value="Aldolase_TIM"/>
</dbReference>
<organism evidence="5 6">
    <name type="scientific">Flammeovirga aprica JL-4</name>
    <dbReference type="NCBI Taxonomy" id="694437"/>
    <lineage>
        <taxon>Bacteria</taxon>
        <taxon>Pseudomonadati</taxon>
        <taxon>Bacteroidota</taxon>
        <taxon>Cytophagia</taxon>
        <taxon>Cytophagales</taxon>
        <taxon>Flammeovirgaceae</taxon>
        <taxon>Flammeovirga</taxon>
    </lineage>
</organism>
<protein>
    <submittedName>
        <fullName evidence="5">Alkene reductase</fullName>
    </submittedName>
</protein>
<evidence type="ECO:0000259" key="4">
    <source>
        <dbReference type="Pfam" id="PF00724"/>
    </source>
</evidence>
<gene>
    <name evidence="5" type="ORF">HHU12_02185</name>
</gene>
<comment type="similarity">
    <text evidence="2">Belongs to the NADH:flavin oxidoreductase/NADH oxidase family.</text>
</comment>
<reference evidence="5 6" key="1">
    <citation type="submission" date="2020-04" db="EMBL/GenBank/DDBJ databases">
        <title>Flammeovirga sp. SR4, a novel species isolated from seawater.</title>
        <authorList>
            <person name="Wang X."/>
        </authorList>
    </citation>
    <scope>NUCLEOTIDE SEQUENCE [LARGE SCALE GENOMIC DNA]</scope>
    <source>
        <strain evidence="5 6">ATCC 23126</strain>
    </source>
</reference>